<dbReference type="PANTHER" id="PTHR43476">
    <property type="entry name" value="3-(3-HYDROXY-PHENYL)PROPIONATE/3-HYDROXYCINNAMIC ACID HYDROXYLASE"/>
    <property type="match status" value="1"/>
</dbReference>
<dbReference type="PRINTS" id="PR00420">
    <property type="entry name" value="RNGMNOXGNASE"/>
</dbReference>
<dbReference type="Gene3D" id="3.30.70.2450">
    <property type="match status" value="1"/>
</dbReference>
<reference evidence="4" key="1">
    <citation type="journal article" date="2019" name="Int. J. Syst. Evol. Microbiol.">
        <title>The Global Catalogue of Microorganisms (GCM) 10K type strain sequencing project: providing services to taxonomists for standard genome sequencing and annotation.</title>
        <authorList>
            <consortium name="The Broad Institute Genomics Platform"/>
            <consortium name="The Broad Institute Genome Sequencing Center for Infectious Disease"/>
            <person name="Wu L."/>
            <person name="Ma J."/>
        </authorList>
    </citation>
    <scope>NUCLEOTIDE SEQUENCE [LARGE SCALE GENOMIC DNA]</scope>
    <source>
        <strain evidence="4">JCM 16114</strain>
    </source>
</reference>
<dbReference type="Proteomes" id="UP001499843">
    <property type="component" value="Unassembled WGS sequence"/>
</dbReference>
<gene>
    <name evidence="3" type="ORF">GCM10009850_098890</name>
</gene>
<evidence type="ECO:0000313" key="3">
    <source>
        <dbReference type="EMBL" id="GAA2214424.1"/>
    </source>
</evidence>
<dbReference type="Gene3D" id="3.50.50.60">
    <property type="entry name" value="FAD/NAD(P)-binding domain"/>
    <property type="match status" value="1"/>
</dbReference>
<keyword evidence="4" id="KW-1185">Reference proteome</keyword>
<proteinExistence type="predicted"/>
<dbReference type="Pfam" id="PF01494">
    <property type="entry name" value="FAD_binding_3"/>
    <property type="match status" value="1"/>
</dbReference>
<name>A0ABP5PS96_9ACTN</name>
<dbReference type="PANTHER" id="PTHR43476:SF5">
    <property type="entry name" value="FAD-DEPENDENT MONOOXYGENASE"/>
    <property type="match status" value="1"/>
</dbReference>
<dbReference type="InterPro" id="IPR002938">
    <property type="entry name" value="FAD-bd"/>
</dbReference>
<dbReference type="SUPFAM" id="SSF51905">
    <property type="entry name" value="FAD/NAD(P)-binding domain"/>
    <property type="match status" value="1"/>
</dbReference>
<feature type="domain" description="FAD-binding" evidence="2">
    <location>
        <begin position="2"/>
        <end position="304"/>
    </location>
</feature>
<keyword evidence="1" id="KW-0560">Oxidoreductase</keyword>
<organism evidence="3 4">
    <name type="scientific">Nonomuraea monospora</name>
    <dbReference type="NCBI Taxonomy" id="568818"/>
    <lineage>
        <taxon>Bacteria</taxon>
        <taxon>Bacillati</taxon>
        <taxon>Actinomycetota</taxon>
        <taxon>Actinomycetes</taxon>
        <taxon>Streptosporangiales</taxon>
        <taxon>Streptosporangiaceae</taxon>
        <taxon>Nonomuraea</taxon>
    </lineage>
</organism>
<sequence>MLVAGAGPVGLAAALTLARGGVPVTVLEAGDGLAAESRASTFHPPTLEMLASLGVLDELMARGLVARTFQYRDRRGGPIATLDLAVLAGDTPYPFRVQCEQSKLTPILREHVERLGGEVLFRQEVARVDAEGDGVRVTTGRGGSFAGDWLIGADGAHSAVRRSLGIPFEGLTYPERFLVASVREDLEAMLPGLAPINYVFDPDEWLVLLRTPDHWRVLLPTPDGSADERELARLPGRLRAVADPGRDWDVAHASLYRVHQRVAARFMDGRVLLAGDAAHVNNPLGGLGMNSGIHDAVLMASSLVNGAATDNRPAIGAPDGAVSDALVDAAGGGAGGDAALGAVAGLGVGAVAGRRREVALGHVQAISHGNWARMRSPGRHDELRALAADPAAARAYLLRACLISSLRP</sequence>
<comment type="caution">
    <text evidence="3">The sequence shown here is derived from an EMBL/GenBank/DDBJ whole genome shotgun (WGS) entry which is preliminary data.</text>
</comment>
<evidence type="ECO:0000259" key="2">
    <source>
        <dbReference type="Pfam" id="PF01494"/>
    </source>
</evidence>
<evidence type="ECO:0000313" key="4">
    <source>
        <dbReference type="Proteomes" id="UP001499843"/>
    </source>
</evidence>
<protein>
    <recommendedName>
        <fullName evidence="2">FAD-binding domain-containing protein</fullName>
    </recommendedName>
</protein>
<dbReference type="InterPro" id="IPR036188">
    <property type="entry name" value="FAD/NAD-bd_sf"/>
</dbReference>
<dbReference type="InterPro" id="IPR050631">
    <property type="entry name" value="PheA/TfdB_FAD_monoxygenase"/>
</dbReference>
<evidence type="ECO:0000256" key="1">
    <source>
        <dbReference type="ARBA" id="ARBA00023002"/>
    </source>
</evidence>
<accession>A0ABP5PS96</accession>
<dbReference type="EMBL" id="BAAAQX010000041">
    <property type="protein sequence ID" value="GAA2214424.1"/>
    <property type="molecule type" value="Genomic_DNA"/>
</dbReference>